<keyword evidence="1" id="KW-0805">Transcription regulation</keyword>
<sequence>MGSRLQTCGGALVSFEIFGARTGSEVAGTVGPPLEPVKRAVITRISTVEIFDEAGGYDPGVSPTDTGKGPLTAAQIAERAGVSVSTVSKVINGQADVAPRTRALVEGVIRRHGHLRQKRRAGGPAPLLELVFRQVRDAYAIEIMGGVQQVAREHRLAVVLSELQGRHTPGLGWVEDLLARRPTGVLLVFSGLTEAQGAQLRSRGIPFVLVDPGGEPGHASPSVGASNWSGGLAATRHLLGLGHRRIAVITGPPGSLAGRARLDGHRAAMDDAGVPFDPALVRAGEFEPAAGFAAGRELLRLPDRPTAVFACNDGQAVGLYQAAAEAGLRIPADLSVVGFDDLPPAQWTVPPLTTVRQPLSEMAATAATMVLALAHGEPPRQTRVELATELVVRASTAPPGAVLPLSLLH</sequence>
<dbReference type="InterPro" id="IPR000843">
    <property type="entry name" value="HTH_LacI"/>
</dbReference>
<organism evidence="5 6">
    <name type="scientific">Streptomyces hainanensis</name>
    <dbReference type="NCBI Taxonomy" id="402648"/>
    <lineage>
        <taxon>Bacteria</taxon>
        <taxon>Bacillati</taxon>
        <taxon>Actinomycetota</taxon>
        <taxon>Actinomycetes</taxon>
        <taxon>Kitasatosporales</taxon>
        <taxon>Streptomycetaceae</taxon>
        <taxon>Streptomyces</taxon>
    </lineage>
</organism>
<comment type="caution">
    <text evidence="5">The sequence shown here is derived from an EMBL/GenBank/DDBJ whole genome shotgun (WGS) entry which is preliminary data.</text>
</comment>
<dbReference type="SUPFAM" id="SSF53822">
    <property type="entry name" value="Periplasmic binding protein-like I"/>
    <property type="match status" value="1"/>
</dbReference>
<dbReference type="OrthoDB" id="3227375at2"/>
<dbReference type="InterPro" id="IPR046335">
    <property type="entry name" value="LacI/GalR-like_sensor"/>
</dbReference>
<dbReference type="CDD" id="cd06296">
    <property type="entry name" value="PBP1_CatR-like"/>
    <property type="match status" value="1"/>
</dbReference>
<dbReference type="CDD" id="cd01392">
    <property type="entry name" value="HTH_LacI"/>
    <property type="match status" value="1"/>
</dbReference>
<accession>A0A4R4TCV5</accession>
<keyword evidence="3" id="KW-0804">Transcription</keyword>
<proteinExistence type="predicted"/>
<name>A0A4R4TCV5_9ACTN</name>
<dbReference type="PANTHER" id="PTHR30146">
    <property type="entry name" value="LACI-RELATED TRANSCRIPTIONAL REPRESSOR"/>
    <property type="match status" value="1"/>
</dbReference>
<dbReference type="EMBL" id="SMKI01000118">
    <property type="protein sequence ID" value="TDC75130.1"/>
    <property type="molecule type" value="Genomic_DNA"/>
</dbReference>
<dbReference type="PANTHER" id="PTHR30146:SF153">
    <property type="entry name" value="LACTOSE OPERON REPRESSOR"/>
    <property type="match status" value="1"/>
</dbReference>
<dbReference type="PROSITE" id="PS50932">
    <property type="entry name" value="HTH_LACI_2"/>
    <property type="match status" value="1"/>
</dbReference>
<feature type="non-terminal residue" evidence="5">
    <location>
        <position position="409"/>
    </location>
</feature>
<evidence type="ECO:0000256" key="3">
    <source>
        <dbReference type="ARBA" id="ARBA00023163"/>
    </source>
</evidence>
<dbReference type="InterPro" id="IPR028082">
    <property type="entry name" value="Peripla_BP_I"/>
</dbReference>
<dbReference type="Proteomes" id="UP000295345">
    <property type="component" value="Unassembled WGS sequence"/>
</dbReference>
<keyword evidence="6" id="KW-1185">Reference proteome</keyword>
<dbReference type="Gene3D" id="1.10.260.40">
    <property type="entry name" value="lambda repressor-like DNA-binding domains"/>
    <property type="match status" value="1"/>
</dbReference>
<dbReference type="SMART" id="SM00354">
    <property type="entry name" value="HTH_LACI"/>
    <property type="match status" value="1"/>
</dbReference>
<dbReference type="Pfam" id="PF13377">
    <property type="entry name" value="Peripla_BP_3"/>
    <property type="match status" value="1"/>
</dbReference>
<dbReference type="InterPro" id="IPR010982">
    <property type="entry name" value="Lambda_DNA-bd_dom_sf"/>
</dbReference>
<dbReference type="AlphaFoldDB" id="A0A4R4TCV5"/>
<dbReference type="GO" id="GO:0003700">
    <property type="term" value="F:DNA-binding transcription factor activity"/>
    <property type="evidence" value="ECO:0007669"/>
    <property type="project" value="TreeGrafter"/>
</dbReference>
<dbReference type="Gene3D" id="3.40.50.2300">
    <property type="match status" value="2"/>
</dbReference>
<feature type="domain" description="HTH lacI-type" evidence="4">
    <location>
        <begin position="71"/>
        <end position="113"/>
    </location>
</feature>
<evidence type="ECO:0000256" key="1">
    <source>
        <dbReference type="ARBA" id="ARBA00023015"/>
    </source>
</evidence>
<evidence type="ECO:0000256" key="2">
    <source>
        <dbReference type="ARBA" id="ARBA00023125"/>
    </source>
</evidence>
<evidence type="ECO:0000259" key="4">
    <source>
        <dbReference type="PROSITE" id="PS50932"/>
    </source>
</evidence>
<evidence type="ECO:0000313" key="6">
    <source>
        <dbReference type="Proteomes" id="UP000295345"/>
    </source>
</evidence>
<keyword evidence="2" id="KW-0238">DNA-binding</keyword>
<protein>
    <submittedName>
        <fullName evidence="5">LacI family transcriptional regulator</fullName>
    </submittedName>
</protein>
<dbReference type="GO" id="GO:0000976">
    <property type="term" value="F:transcription cis-regulatory region binding"/>
    <property type="evidence" value="ECO:0007669"/>
    <property type="project" value="TreeGrafter"/>
</dbReference>
<gene>
    <name evidence="5" type="ORF">E1283_13350</name>
</gene>
<reference evidence="5 6" key="1">
    <citation type="submission" date="2019-03" db="EMBL/GenBank/DDBJ databases">
        <title>Draft genome sequences of novel Actinobacteria.</title>
        <authorList>
            <person name="Sahin N."/>
            <person name="Ay H."/>
            <person name="Saygin H."/>
        </authorList>
    </citation>
    <scope>NUCLEOTIDE SEQUENCE [LARGE SCALE GENOMIC DNA]</scope>
    <source>
        <strain evidence="5 6">DSM 41900</strain>
    </source>
</reference>
<evidence type="ECO:0000313" key="5">
    <source>
        <dbReference type="EMBL" id="TDC75130.1"/>
    </source>
</evidence>
<dbReference type="Pfam" id="PF00356">
    <property type="entry name" value="LacI"/>
    <property type="match status" value="1"/>
</dbReference>
<dbReference type="SUPFAM" id="SSF47413">
    <property type="entry name" value="lambda repressor-like DNA-binding domains"/>
    <property type="match status" value="1"/>
</dbReference>